<feature type="chain" id="PRO_5046440273" evidence="7">
    <location>
        <begin position="29"/>
        <end position="537"/>
    </location>
</feature>
<evidence type="ECO:0000256" key="2">
    <source>
        <dbReference type="ARBA" id="ARBA00022670"/>
    </source>
</evidence>
<dbReference type="InterPro" id="IPR010259">
    <property type="entry name" value="S8pro/Inhibitor_I9"/>
</dbReference>
<feature type="active site" description="Charge relay system" evidence="5">
    <location>
        <position position="179"/>
    </location>
</feature>
<dbReference type="Gene3D" id="3.40.50.200">
    <property type="entry name" value="Peptidase S8/S53 domain"/>
    <property type="match status" value="1"/>
</dbReference>
<evidence type="ECO:0000256" key="7">
    <source>
        <dbReference type="SAM" id="SignalP"/>
    </source>
</evidence>
<dbReference type="Pfam" id="PF00082">
    <property type="entry name" value="Peptidase_S8"/>
    <property type="match status" value="1"/>
</dbReference>
<accession>A0ABW3YD36</accession>
<dbReference type="RefSeq" id="WP_377569338.1">
    <property type="nucleotide sequence ID" value="NZ_JBHTMP010000011.1"/>
</dbReference>
<evidence type="ECO:0000313" key="10">
    <source>
        <dbReference type="Proteomes" id="UP001597260"/>
    </source>
</evidence>
<dbReference type="PROSITE" id="PS51892">
    <property type="entry name" value="SUBTILASE"/>
    <property type="match status" value="1"/>
</dbReference>
<evidence type="ECO:0000256" key="1">
    <source>
        <dbReference type="ARBA" id="ARBA00011073"/>
    </source>
</evidence>
<dbReference type="InterPro" id="IPR015500">
    <property type="entry name" value="Peptidase_S8_subtilisin-rel"/>
</dbReference>
<keyword evidence="2 5" id="KW-0645">Protease</keyword>
<evidence type="ECO:0000256" key="6">
    <source>
        <dbReference type="RuleBase" id="RU003355"/>
    </source>
</evidence>
<dbReference type="InterPro" id="IPR000209">
    <property type="entry name" value="Peptidase_S8/S53_dom"/>
</dbReference>
<dbReference type="PROSITE" id="PS00136">
    <property type="entry name" value="SUBTILASE_ASP"/>
    <property type="match status" value="1"/>
</dbReference>
<sequence length="537" mass="54856">MSIPVRASLCVAAVALSAAVLVAPPAAARPYDPSPATVAAAPPGAETIPGSYIVTLRDTAPGLRRAPAAGNPPSRDVAFRAAVATAANDLVTSHGGAVRHVYGTALTGFAVRMSATQAARLAADPRVARVEPDTIVRLNETTQPDAPWNLDRVDQRALPLSTTYTYPFTATGVNVYVLDTGIRISHREFGGRARHAYDFVDNDANADDCHGHGTHVAGTVGGVAYGAAKGVTLHALRVLGCDGNGANSGVIAAVDWVTANAVKPAVANMSLGDVVTPAMDEAVRTSIASGVVYTLAAGNDGGDACGHSPARVAEAITVGNSTSSDARRSDSNYGTCVDLFAPGTSVVSAGHRSDTGTATMTGTSMAAPLVAGAAAMYLAADPAATPHQVSDALAGCATTGVVTNAGAGSPNRLLFMPCGTTTPPQTFENTTDLAIPDWSVVHSSITVSGRTGNAPSALVVAVKVVHPYRGDLALDLLAPDGTVYPLKAAEISDLADNLDTRYVVDASAEPASGVWQLRVRDSFGFDTGYLDQWSLTF</sequence>
<dbReference type="InterPro" id="IPR002884">
    <property type="entry name" value="P_dom"/>
</dbReference>
<dbReference type="PROSITE" id="PS00138">
    <property type="entry name" value="SUBTILASE_SER"/>
    <property type="match status" value="1"/>
</dbReference>
<reference evidence="10" key="1">
    <citation type="journal article" date="2019" name="Int. J. Syst. Evol. Microbiol.">
        <title>The Global Catalogue of Microorganisms (GCM) 10K type strain sequencing project: providing services to taxonomists for standard genome sequencing and annotation.</title>
        <authorList>
            <consortium name="The Broad Institute Genomics Platform"/>
            <consortium name="The Broad Institute Genome Sequencing Center for Infectious Disease"/>
            <person name="Wu L."/>
            <person name="Ma J."/>
        </authorList>
    </citation>
    <scope>NUCLEOTIDE SEQUENCE [LARGE SCALE GENOMIC DNA]</scope>
    <source>
        <strain evidence="10">JCM 31037</strain>
    </source>
</reference>
<dbReference type="InterPro" id="IPR036852">
    <property type="entry name" value="Peptidase_S8/S53_dom_sf"/>
</dbReference>
<dbReference type="InterPro" id="IPR050131">
    <property type="entry name" value="Peptidase_S8_subtilisin-like"/>
</dbReference>
<dbReference type="PROSITE" id="PS00137">
    <property type="entry name" value="SUBTILASE_HIS"/>
    <property type="match status" value="1"/>
</dbReference>
<evidence type="ECO:0000256" key="4">
    <source>
        <dbReference type="ARBA" id="ARBA00022825"/>
    </source>
</evidence>
<dbReference type="PANTHER" id="PTHR43806">
    <property type="entry name" value="PEPTIDASE S8"/>
    <property type="match status" value="1"/>
</dbReference>
<dbReference type="Proteomes" id="UP001597260">
    <property type="component" value="Unassembled WGS sequence"/>
</dbReference>
<evidence type="ECO:0000313" key="9">
    <source>
        <dbReference type="EMBL" id="MFD1321335.1"/>
    </source>
</evidence>
<dbReference type="CDD" id="cd04077">
    <property type="entry name" value="Peptidases_S8_PCSK9_ProteinaseK_like"/>
    <property type="match status" value="1"/>
</dbReference>
<dbReference type="InterPro" id="IPR022398">
    <property type="entry name" value="Peptidase_S8_His-AS"/>
</dbReference>
<comment type="caution">
    <text evidence="9">The sequence shown here is derived from an EMBL/GenBank/DDBJ whole genome shotgun (WGS) entry which is preliminary data.</text>
</comment>
<protein>
    <submittedName>
        <fullName evidence="9">S8 family serine peptidase</fullName>
    </submittedName>
</protein>
<dbReference type="Pfam" id="PF01483">
    <property type="entry name" value="P_proprotein"/>
    <property type="match status" value="1"/>
</dbReference>
<feature type="active site" description="Charge relay system" evidence="5">
    <location>
        <position position="364"/>
    </location>
</feature>
<name>A0ABW3YD36_9ACTN</name>
<comment type="similarity">
    <text evidence="1 5 6">Belongs to the peptidase S8 family.</text>
</comment>
<dbReference type="EMBL" id="JBHTMP010000011">
    <property type="protein sequence ID" value="MFD1321335.1"/>
    <property type="molecule type" value="Genomic_DNA"/>
</dbReference>
<dbReference type="PROSITE" id="PS51829">
    <property type="entry name" value="P_HOMO_B"/>
    <property type="match status" value="1"/>
</dbReference>
<keyword evidence="3 5" id="KW-0378">Hydrolase</keyword>
<proteinExistence type="inferred from homology"/>
<feature type="active site" description="Charge relay system" evidence="5">
    <location>
        <position position="212"/>
    </location>
</feature>
<dbReference type="Pfam" id="PF05922">
    <property type="entry name" value="Inhibitor_I9"/>
    <property type="match status" value="1"/>
</dbReference>
<dbReference type="Gene3D" id="3.30.70.80">
    <property type="entry name" value="Peptidase S8 propeptide/proteinase inhibitor I9"/>
    <property type="match status" value="1"/>
</dbReference>
<evidence type="ECO:0000256" key="5">
    <source>
        <dbReference type="PROSITE-ProRule" id="PRU01240"/>
    </source>
</evidence>
<dbReference type="InterPro" id="IPR023827">
    <property type="entry name" value="Peptidase_S8_Asp-AS"/>
</dbReference>
<dbReference type="Gene3D" id="2.60.120.260">
    <property type="entry name" value="Galactose-binding domain-like"/>
    <property type="match status" value="1"/>
</dbReference>
<organism evidence="9 10">
    <name type="scientific">Micromonospora sonneratiae</name>
    <dbReference type="NCBI Taxonomy" id="1184706"/>
    <lineage>
        <taxon>Bacteria</taxon>
        <taxon>Bacillati</taxon>
        <taxon>Actinomycetota</taxon>
        <taxon>Actinomycetes</taxon>
        <taxon>Micromonosporales</taxon>
        <taxon>Micromonosporaceae</taxon>
        <taxon>Micromonospora</taxon>
    </lineage>
</organism>
<dbReference type="InterPro" id="IPR034193">
    <property type="entry name" value="PCSK9_ProteinaseK-like"/>
</dbReference>
<gene>
    <name evidence="9" type="ORF">ACFQ4H_09560</name>
</gene>
<keyword evidence="10" id="KW-1185">Reference proteome</keyword>
<keyword evidence="7" id="KW-0732">Signal</keyword>
<dbReference type="InterPro" id="IPR023828">
    <property type="entry name" value="Peptidase_S8_Ser-AS"/>
</dbReference>
<dbReference type="SUPFAM" id="SSF52743">
    <property type="entry name" value="Subtilisin-like"/>
    <property type="match status" value="1"/>
</dbReference>
<feature type="signal peptide" evidence="7">
    <location>
        <begin position="1"/>
        <end position="28"/>
    </location>
</feature>
<feature type="domain" description="P/Homo B" evidence="8">
    <location>
        <begin position="422"/>
        <end position="537"/>
    </location>
</feature>
<evidence type="ECO:0000259" key="8">
    <source>
        <dbReference type="PROSITE" id="PS51829"/>
    </source>
</evidence>
<dbReference type="InterPro" id="IPR008979">
    <property type="entry name" value="Galactose-bd-like_sf"/>
</dbReference>
<dbReference type="PRINTS" id="PR00723">
    <property type="entry name" value="SUBTILISIN"/>
</dbReference>
<dbReference type="InterPro" id="IPR037045">
    <property type="entry name" value="S8pro/Inhibitor_I9_sf"/>
</dbReference>
<evidence type="ECO:0000256" key="3">
    <source>
        <dbReference type="ARBA" id="ARBA00022801"/>
    </source>
</evidence>
<keyword evidence="4 5" id="KW-0720">Serine protease</keyword>
<dbReference type="SUPFAM" id="SSF49785">
    <property type="entry name" value="Galactose-binding domain-like"/>
    <property type="match status" value="1"/>
</dbReference>
<dbReference type="SUPFAM" id="SSF54897">
    <property type="entry name" value="Protease propeptides/inhibitors"/>
    <property type="match status" value="1"/>
</dbReference>
<dbReference type="PANTHER" id="PTHR43806:SF11">
    <property type="entry name" value="CEREVISIN-RELATED"/>
    <property type="match status" value="1"/>
</dbReference>